<dbReference type="Gene3D" id="3.40.50.20">
    <property type="match status" value="1"/>
</dbReference>
<dbReference type="InterPro" id="IPR053191">
    <property type="entry name" value="DcsG_Biosynth_Enzyme"/>
</dbReference>
<protein>
    <submittedName>
        <fullName evidence="1">Transporter</fullName>
    </submittedName>
</protein>
<keyword evidence="2" id="KW-1185">Reference proteome</keyword>
<sequence>MSRIGFLACADTLPGEGPRRGDAFEHDLEVAALRPAFADAGLELVERDWRAPLVAFEGLDAVLLGTAWDYQDHPEEFVARLDALAAQGVEVCNPPDVVRWNADKRYLTKLEASGARIVPTQWHDDATHAEVLAAMDRFATDRVVVKRQVGAGGLGQHSFTRDTLPDEGWSLGHRAMIQPFLPAILDEGEYTFVFIDGAFSHGVRKRAGKDDYRIQSLFGGYEEDFAPSPEDRAAAEAVIAALPFADLLYARVDMVRKDDGQLAVMECELIEPYLYPEQSRDLGQRLARAIVARIH</sequence>
<dbReference type="PANTHER" id="PTHR39217:SF1">
    <property type="entry name" value="GLUTATHIONE SYNTHETASE"/>
    <property type="match status" value="1"/>
</dbReference>
<comment type="caution">
    <text evidence="1">The sequence shown here is derived from an EMBL/GenBank/DDBJ whole genome shotgun (WGS) entry which is preliminary data.</text>
</comment>
<name>A0ABQ1F3T1_9SPHN</name>
<dbReference type="RefSeq" id="WP_188641050.1">
    <property type="nucleotide sequence ID" value="NZ_BMID01000001.1"/>
</dbReference>
<evidence type="ECO:0000313" key="1">
    <source>
        <dbReference type="EMBL" id="GFZ98522.1"/>
    </source>
</evidence>
<dbReference type="PANTHER" id="PTHR39217">
    <property type="match status" value="1"/>
</dbReference>
<reference evidence="2" key="1">
    <citation type="journal article" date="2019" name="Int. J. Syst. Evol. Microbiol.">
        <title>The Global Catalogue of Microorganisms (GCM) 10K type strain sequencing project: providing services to taxonomists for standard genome sequencing and annotation.</title>
        <authorList>
            <consortium name="The Broad Institute Genomics Platform"/>
            <consortium name="The Broad Institute Genome Sequencing Center for Infectious Disease"/>
            <person name="Wu L."/>
            <person name="Ma J."/>
        </authorList>
    </citation>
    <scope>NUCLEOTIDE SEQUENCE [LARGE SCALE GENOMIC DNA]</scope>
    <source>
        <strain evidence="2">CGMCC 1.15297</strain>
    </source>
</reference>
<gene>
    <name evidence="1" type="ORF">GCM10010923_03370</name>
</gene>
<dbReference type="EMBL" id="BMID01000001">
    <property type="protein sequence ID" value="GFZ98522.1"/>
    <property type="molecule type" value="Genomic_DNA"/>
</dbReference>
<proteinExistence type="predicted"/>
<dbReference type="Proteomes" id="UP000603317">
    <property type="component" value="Unassembled WGS sequence"/>
</dbReference>
<dbReference type="Gene3D" id="3.30.470.20">
    <property type="entry name" value="ATP-grasp fold, B domain"/>
    <property type="match status" value="1"/>
</dbReference>
<organism evidence="1 2">
    <name type="scientific">Blastomonas marina</name>
    <dbReference type="NCBI Taxonomy" id="1867408"/>
    <lineage>
        <taxon>Bacteria</taxon>
        <taxon>Pseudomonadati</taxon>
        <taxon>Pseudomonadota</taxon>
        <taxon>Alphaproteobacteria</taxon>
        <taxon>Sphingomonadales</taxon>
        <taxon>Sphingomonadaceae</taxon>
        <taxon>Blastomonas</taxon>
    </lineage>
</organism>
<accession>A0ABQ1F3T1</accession>
<dbReference type="InterPro" id="IPR013815">
    <property type="entry name" value="ATP_grasp_subdomain_1"/>
</dbReference>
<dbReference type="Gene3D" id="3.30.1490.20">
    <property type="entry name" value="ATP-grasp fold, A domain"/>
    <property type="match status" value="1"/>
</dbReference>
<evidence type="ECO:0000313" key="2">
    <source>
        <dbReference type="Proteomes" id="UP000603317"/>
    </source>
</evidence>
<dbReference type="SUPFAM" id="SSF56059">
    <property type="entry name" value="Glutathione synthetase ATP-binding domain-like"/>
    <property type="match status" value="1"/>
</dbReference>